<dbReference type="RefSeq" id="WP_408336941.1">
    <property type="nucleotide sequence ID" value="NZ_JAQQCF010000012.1"/>
</dbReference>
<protein>
    <submittedName>
        <fullName evidence="1">Uncharacterized protein</fullName>
    </submittedName>
</protein>
<accession>A0ABW9DTP3</accession>
<proteinExistence type="predicted"/>
<sequence length="121" mass="13467">MSEIKQTPLVADAERVRLEDGTLIATVWEQYPSDDRLASESWMQMRERTEPLRELAKKEAIDSARRFAAAPELLEALLYALPYLEACVPNPRNGVNADYSVDVNCVDRARAAIAKATGSQS</sequence>
<name>A0ABW9DTP3_9BURK</name>
<evidence type="ECO:0000313" key="1">
    <source>
        <dbReference type="EMBL" id="MFM0638047.1"/>
    </source>
</evidence>
<comment type="caution">
    <text evidence="1">The sequence shown here is derived from an EMBL/GenBank/DDBJ whole genome shotgun (WGS) entry which is preliminary data.</text>
</comment>
<organism evidence="1 2">
    <name type="scientific">Paraburkholderia metrosideri</name>
    <dbReference type="NCBI Taxonomy" id="580937"/>
    <lineage>
        <taxon>Bacteria</taxon>
        <taxon>Pseudomonadati</taxon>
        <taxon>Pseudomonadota</taxon>
        <taxon>Betaproteobacteria</taxon>
        <taxon>Burkholderiales</taxon>
        <taxon>Burkholderiaceae</taxon>
        <taxon>Paraburkholderia</taxon>
    </lineage>
</organism>
<reference evidence="1 2" key="1">
    <citation type="journal article" date="2024" name="Chem. Sci.">
        <title>Discovery of megapolipeptins by genome mining of a Burkholderiales bacteria collection.</title>
        <authorList>
            <person name="Paulo B.S."/>
            <person name="Recchia M.J.J."/>
            <person name="Lee S."/>
            <person name="Fergusson C.H."/>
            <person name="Romanowski S.B."/>
            <person name="Hernandez A."/>
            <person name="Krull N."/>
            <person name="Liu D.Y."/>
            <person name="Cavanagh H."/>
            <person name="Bos A."/>
            <person name="Gray C.A."/>
            <person name="Murphy B.T."/>
            <person name="Linington R.G."/>
            <person name="Eustaquio A.S."/>
        </authorList>
    </citation>
    <scope>NUCLEOTIDE SEQUENCE [LARGE SCALE GENOMIC DNA]</scope>
    <source>
        <strain evidence="1 2">RL17-338-BIC-A</strain>
    </source>
</reference>
<evidence type="ECO:0000313" key="2">
    <source>
        <dbReference type="Proteomes" id="UP001629432"/>
    </source>
</evidence>
<dbReference type="Proteomes" id="UP001629432">
    <property type="component" value="Unassembled WGS sequence"/>
</dbReference>
<dbReference type="EMBL" id="JAQQCF010000012">
    <property type="protein sequence ID" value="MFM0638047.1"/>
    <property type="molecule type" value="Genomic_DNA"/>
</dbReference>
<gene>
    <name evidence="1" type="ORF">PQQ63_15200</name>
</gene>
<keyword evidence="2" id="KW-1185">Reference proteome</keyword>